<keyword evidence="2" id="KW-1185">Reference proteome</keyword>
<gene>
    <name evidence="1" type="ORF">ABID26_005260</name>
</gene>
<organism evidence="1 2">
    <name type="scientific">Mesorhizobium shonense</name>
    <dbReference type="NCBI Taxonomy" id="1209948"/>
    <lineage>
        <taxon>Bacteria</taxon>
        <taxon>Pseudomonadati</taxon>
        <taxon>Pseudomonadota</taxon>
        <taxon>Alphaproteobacteria</taxon>
        <taxon>Hyphomicrobiales</taxon>
        <taxon>Phyllobacteriaceae</taxon>
        <taxon>Mesorhizobium</taxon>
    </lineage>
</organism>
<name>A0ABV2HZY3_9HYPH</name>
<feature type="non-terminal residue" evidence="1">
    <location>
        <position position="38"/>
    </location>
</feature>
<dbReference type="EMBL" id="JBEPLM010000011">
    <property type="protein sequence ID" value="MET3595848.1"/>
    <property type="molecule type" value="Genomic_DNA"/>
</dbReference>
<accession>A0ABV2HZY3</accession>
<evidence type="ECO:0000313" key="2">
    <source>
        <dbReference type="Proteomes" id="UP001549036"/>
    </source>
</evidence>
<sequence>MAFLHHQPQLCLGFDIAKDTITVADGTTTRTIANQRRA</sequence>
<evidence type="ECO:0008006" key="3">
    <source>
        <dbReference type="Google" id="ProtNLM"/>
    </source>
</evidence>
<protein>
    <recommendedName>
        <fullName evidence="3">Transposase</fullName>
    </recommendedName>
</protein>
<comment type="caution">
    <text evidence="1">The sequence shown here is derived from an EMBL/GenBank/DDBJ whole genome shotgun (WGS) entry which is preliminary data.</text>
</comment>
<dbReference type="Proteomes" id="UP001549036">
    <property type="component" value="Unassembled WGS sequence"/>
</dbReference>
<evidence type="ECO:0000313" key="1">
    <source>
        <dbReference type="EMBL" id="MET3595848.1"/>
    </source>
</evidence>
<proteinExistence type="predicted"/>
<reference evidence="1 2" key="1">
    <citation type="submission" date="2024-06" db="EMBL/GenBank/DDBJ databases">
        <title>Genomic Encyclopedia of Type Strains, Phase IV (KMG-IV): sequencing the most valuable type-strain genomes for metagenomic binning, comparative biology and taxonomic classification.</title>
        <authorList>
            <person name="Goeker M."/>
        </authorList>
    </citation>
    <scope>NUCLEOTIDE SEQUENCE [LARGE SCALE GENOMIC DNA]</scope>
    <source>
        <strain evidence="1 2">DSM 29846</strain>
    </source>
</reference>